<dbReference type="Proteomes" id="UP000467305">
    <property type="component" value="Unassembled WGS sequence"/>
</dbReference>
<proteinExistence type="predicted"/>
<dbReference type="RefSeq" id="WP_150899578.1">
    <property type="nucleotide sequence ID" value="NZ_WAAU01000012.1"/>
</dbReference>
<gene>
    <name evidence="1" type="ORF">F7018_08300</name>
</gene>
<name>A0A7J5ANQ3_9FLAO</name>
<dbReference type="EMBL" id="WAAU01000012">
    <property type="protein sequence ID" value="KAB1158609.1"/>
    <property type="molecule type" value="Genomic_DNA"/>
</dbReference>
<dbReference type="SUPFAM" id="SSF54427">
    <property type="entry name" value="NTF2-like"/>
    <property type="match status" value="1"/>
</dbReference>
<accession>A0A7J5ANQ3</accession>
<dbReference type="Gene3D" id="3.10.450.50">
    <property type="match status" value="1"/>
</dbReference>
<dbReference type="InterPro" id="IPR032710">
    <property type="entry name" value="NTF2-like_dom_sf"/>
</dbReference>
<keyword evidence="2" id="KW-1185">Reference proteome</keyword>
<protein>
    <submittedName>
        <fullName evidence="1">Nuclear transport factor 2 family protein</fullName>
    </submittedName>
</protein>
<sequence length="423" mass="49892">MKTKKHSLLLITILFSVIILAQKKSSHKYFRHLKYNHVSPYIKLSGIFPIDKETAKSTSHYVFTYNNDHKLTLITNKHYFTERRHPLGSIGAYKTVITYKNGKETRIFLDKNNNRVTNDRAVFKEVFTFDKNGNYSQLEFFNLDDSPMESNWKIAKYIWFKKNKMIIEKRYNLKNEPQNISTYFEFGTTGMKFNKDGSPIANYNLNKDLQITNNSFGVASYQDIYDKNGNHIKYTYHDKNNKLVMNQFGFSVGIKVYDSIGNYIKQQHYDTNNKLLRQRTIPNNQYVSLSKKASKKDSLEIKRISLGYLIALQDLKPELMKEVMNDSLNKVTVGFNRKIRKEVARATSKERMIENAKNWNKSNTKFPSTPNNQIKILDIYHRIATVKLYSDNWVEYLHLIKLDGKWSIINLLWQHKNVKMYPF</sequence>
<reference evidence="1 2" key="1">
    <citation type="submission" date="2019-09" db="EMBL/GenBank/DDBJ databases">
        <authorList>
            <person name="Cao W.R."/>
        </authorList>
    </citation>
    <scope>NUCLEOTIDE SEQUENCE [LARGE SCALE GENOMIC DNA]</scope>
    <source>
        <strain evidence="2">a4</strain>
    </source>
</reference>
<dbReference type="AlphaFoldDB" id="A0A7J5ANQ3"/>
<dbReference type="OrthoDB" id="5732224at2"/>
<evidence type="ECO:0000313" key="2">
    <source>
        <dbReference type="Proteomes" id="UP000467305"/>
    </source>
</evidence>
<evidence type="ECO:0000313" key="1">
    <source>
        <dbReference type="EMBL" id="KAB1158609.1"/>
    </source>
</evidence>
<comment type="caution">
    <text evidence="1">The sequence shown here is derived from an EMBL/GenBank/DDBJ whole genome shotgun (WGS) entry which is preliminary data.</text>
</comment>
<organism evidence="1 2">
    <name type="scientific">Tenacibaculum aiptasiae</name>
    <dbReference type="NCBI Taxonomy" id="426481"/>
    <lineage>
        <taxon>Bacteria</taxon>
        <taxon>Pseudomonadati</taxon>
        <taxon>Bacteroidota</taxon>
        <taxon>Flavobacteriia</taxon>
        <taxon>Flavobacteriales</taxon>
        <taxon>Flavobacteriaceae</taxon>
        <taxon>Tenacibaculum</taxon>
    </lineage>
</organism>